<organism evidence="1 3">
    <name type="scientific">Candidatus Altarchaeum hamiconexum</name>
    <dbReference type="NCBI Taxonomy" id="1803513"/>
    <lineage>
        <taxon>Archaea</taxon>
        <taxon>Candidatus Altarchaeota</taxon>
        <taxon>Candidatus Altiarchaeia</taxon>
        <taxon>Candidatus Altarchaeales</taxon>
        <taxon>Candidatus Altarchaeaceae</taxon>
        <taxon>Candidatus Altarchaeum</taxon>
    </lineage>
</organism>
<dbReference type="EMBL" id="JAACVF010000236">
    <property type="protein sequence ID" value="NCN65763.1"/>
    <property type="molecule type" value="Genomic_DNA"/>
</dbReference>
<comment type="caution">
    <text evidence="1">The sequence shown here is derived from an EMBL/GenBank/DDBJ whole genome shotgun (WGS) entry which is preliminary data.</text>
</comment>
<dbReference type="Proteomes" id="UP000768163">
    <property type="component" value="Unassembled WGS sequence"/>
</dbReference>
<sequence>MDQKKMKVKVYDKIILTNDTFMEEIVDKLLFVKLKGDKEDTIFVLQKDNIVCPKCESDVKPCGSQVGGKRMYKCKKDCCGYRFTPS</sequence>
<name>A0A8J8CGE2_9ARCH</name>
<proteinExistence type="predicted"/>
<reference evidence="1" key="1">
    <citation type="submission" date="2019-11" db="EMBL/GenBank/DDBJ databases">
        <title>Lipid analysis of CO2-rich subsurface aquifers suggests an autotrophy-based deep biosphere with lysolipids enriched in CPR bacteria.</title>
        <authorList>
            <person name="Probst A.J."/>
            <person name="Elling F.J."/>
            <person name="Castelle C.J."/>
            <person name="Zhu Q."/>
            <person name="Elvert M."/>
            <person name="Birarda G."/>
            <person name="Holman H.-Y."/>
            <person name="Lane K.R."/>
            <person name="Ladd B."/>
            <person name="Ryan M.C."/>
            <person name="Woyke T."/>
            <person name="Hinrichs K.-U."/>
            <person name="Banfield J.F."/>
        </authorList>
    </citation>
    <scope>NUCLEOTIDE SEQUENCE</scope>
    <source>
        <strain evidence="1">CG_2015-01_33_1645</strain>
        <strain evidence="2">CG_2015-04_33_537</strain>
    </source>
</reference>
<accession>A0A8J8CGE2</accession>
<evidence type="ECO:0000313" key="3">
    <source>
        <dbReference type="Proteomes" id="UP000768163"/>
    </source>
</evidence>
<dbReference type="AlphaFoldDB" id="A0A8J8CGE2"/>
<evidence type="ECO:0000313" key="2">
    <source>
        <dbReference type="EMBL" id="NCS92082.1"/>
    </source>
</evidence>
<evidence type="ECO:0000313" key="1">
    <source>
        <dbReference type="EMBL" id="NCN65763.1"/>
    </source>
</evidence>
<protein>
    <submittedName>
        <fullName evidence="1">Uncharacterized protein</fullName>
    </submittedName>
</protein>
<dbReference type="Proteomes" id="UP000738826">
    <property type="component" value="Unassembled WGS sequence"/>
</dbReference>
<feature type="non-terminal residue" evidence="1">
    <location>
        <position position="86"/>
    </location>
</feature>
<gene>
    <name evidence="2" type="ORF">GW779_06770</name>
    <name evidence="1" type="ORF">GW910_06900</name>
</gene>
<dbReference type="EMBL" id="JAACQH010000177">
    <property type="protein sequence ID" value="NCS92082.1"/>
    <property type="molecule type" value="Genomic_DNA"/>
</dbReference>